<evidence type="ECO:0000256" key="3">
    <source>
        <dbReference type="ARBA" id="ARBA00022670"/>
    </source>
</evidence>
<dbReference type="InterPro" id="IPR001563">
    <property type="entry name" value="Peptidase_S10"/>
</dbReference>
<name>A0AAF5PXP3_WUCBA</name>
<reference evidence="6" key="2">
    <citation type="journal article" date="2016" name="Mol. Ecol.">
        <title>Population genomics of the filarial nematode parasite Wuchereria bancrofti from mosquitoes.</title>
        <authorList>
            <person name="Small S.T."/>
            <person name="Reimer L.J."/>
            <person name="Tisch D.J."/>
            <person name="King C.L."/>
            <person name="Christensen B.M."/>
            <person name="Siba P.M."/>
            <person name="Kazura J.W."/>
            <person name="Serre D."/>
            <person name="Zimmerman P.A."/>
        </authorList>
    </citation>
    <scope>NUCLEOTIDE SEQUENCE</scope>
    <source>
        <strain evidence="6">pt0022</strain>
    </source>
</reference>
<dbReference type="GO" id="GO:0004185">
    <property type="term" value="F:serine-type carboxypeptidase activity"/>
    <property type="evidence" value="ECO:0007669"/>
    <property type="project" value="UniProtKB-UniRule"/>
</dbReference>
<dbReference type="EC" id="3.4.16.-" evidence="5"/>
<dbReference type="Gene3D" id="3.40.50.1820">
    <property type="entry name" value="alpha/beta hydrolase"/>
    <property type="match status" value="1"/>
</dbReference>
<proteinExistence type="inferred from homology"/>
<dbReference type="GO" id="GO:1904715">
    <property type="term" value="P:negative regulation of chaperone-mediated autophagy"/>
    <property type="evidence" value="ECO:0007669"/>
    <property type="project" value="UniProtKB-ARBA"/>
</dbReference>
<dbReference type="AlphaFoldDB" id="A0AAF5PXP3"/>
<dbReference type="PROSITE" id="PS00560">
    <property type="entry name" value="CARBOXYPEPT_SER_HIS"/>
    <property type="match status" value="1"/>
</dbReference>
<evidence type="ECO:0000313" key="6">
    <source>
        <dbReference type="Proteomes" id="UP000093561"/>
    </source>
</evidence>
<sequence>MLHAAVLILLVHVVNTEEITGLPGAQHMEINFKHYSGYFQVSHTHHLHYWFVESQNDATKDPLIFWFNGGPGCSSLDGLLNEMGPYLISDDGKTLHHNPHAWNQMASIVYIESPAGVGYSYSTNGIIKTDDNQTAEENYVAIKEFFKAFPDFRNNSVYIMGESYGGVYVPTLTVLVIRGLEEFPMNLKGIALGNGYVSEVLNIDTSIHFAYSHGLVDEKTWNELQNRCCHGCINTCELTNVTKKECISKGSACHFFRKYFQNLSLVQKIFQFIWSGNLNPYDLYRDCISNPELNKARIRVMKFGLTEPAKKQKSLKSILAYLKPINSFSADAPCMNDSAMIRYMNNAEVRHALHIPENLPRWDVCSDEISTTYEKIYGDMAPFVKKIIKAGVRVLLYYGDTDMACNFIMGQQFSASLNLPRKRRKEPWMFNSQIAGFKTEYKGLTFLTVRGAGHMAPQWRAPQMHYVIQQFIKPF</sequence>
<reference evidence="7" key="3">
    <citation type="submission" date="2024-02" db="UniProtKB">
        <authorList>
            <consortium name="WormBaseParasite"/>
        </authorList>
    </citation>
    <scope>IDENTIFICATION</scope>
    <source>
        <strain evidence="7">pt0022</strain>
    </source>
</reference>
<dbReference type="InterPro" id="IPR029058">
    <property type="entry name" value="AB_hydrolase_fold"/>
</dbReference>
<keyword evidence="4 5" id="KW-0378">Hydrolase</keyword>
<feature type="signal peptide" evidence="5">
    <location>
        <begin position="1"/>
        <end position="16"/>
    </location>
</feature>
<dbReference type="PRINTS" id="PR00724">
    <property type="entry name" value="CRBOXYPTASEC"/>
</dbReference>
<organism evidence="6 7">
    <name type="scientific">Wuchereria bancrofti</name>
    <dbReference type="NCBI Taxonomy" id="6293"/>
    <lineage>
        <taxon>Eukaryota</taxon>
        <taxon>Metazoa</taxon>
        <taxon>Ecdysozoa</taxon>
        <taxon>Nematoda</taxon>
        <taxon>Chromadorea</taxon>
        <taxon>Rhabditida</taxon>
        <taxon>Spirurina</taxon>
        <taxon>Spiruromorpha</taxon>
        <taxon>Filarioidea</taxon>
        <taxon>Onchocercidae</taxon>
        <taxon>Wuchereria</taxon>
    </lineage>
</organism>
<dbReference type="InterPro" id="IPR033124">
    <property type="entry name" value="Ser_caboxypep_his_AS"/>
</dbReference>
<keyword evidence="3 5" id="KW-0645">Protease</keyword>
<dbReference type="FunFam" id="3.40.50.12670:FF:000002">
    <property type="entry name" value="Carboxypeptidase"/>
    <property type="match status" value="1"/>
</dbReference>
<dbReference type="InterPro" id="IPR018202">
    <property type="entry name" value="Ser_caboxypep_ser_AS"/>
</dbReference>
<dbReference type="SUPFAM" id="SSF53474">
    <property type="entry name" value="alpha/beta-Hydrolases"/>
    <property type="match status" value="1"/>
</dbReference>
<dbReference type="Proteomes" id="UP000093561">
    <property type="component" value="Unassembled WGS sequence"/>
</dbReference>
<evidence type="ECO:0000256" key="1">
    <source>
        <dbReference type="ARBA" id="ARBA00009431"/>
    </source>
</evidence>
<dbReference type="PROSITE" id="PS00131">
    <property type="entry name" value="CARBOXYPEPT_SER_SER"/>
    <property type="match status" value="1"/>
</dbReference>
<accession>A0AAF5PXP3</accession>
<comment type="similarity">
    <text evidence="1 5">Belongs to the peptidase S10 family.</text>
</comment>
<dbReference type="Pfam" id="PF00450">
    <property type="entry name" value="Peptidase_S10"/>
    <property type="match status" value="1"/>
</dbReference>
<reference evidence="6" key="1">
    <citation type="submission" date="2015-03" db="EMBL/GenBank/DDBJ databases">
        <title>Wuchereria bancrofti Genome Sequencing Papua New Guinea Strain.</title>
        <authorList>
            <person name="Small S.T."/>
            <person name="Serre D."/>
            <person name="Zimmerman P.A."/>
        </authorList>
    </citation>
    <scope>NUCLEOTIDE SEQUENCE [LARGE SCALE GENOMIC DNA]</scope>
    <source>
        <strain evidence="6">pt0022</strain>
    </source>
</reference>
<keyword evidence="5" id="KW-0732">Signal</keyword>
<dbReference type="WBParaSite" id="mrna-Wban_07139">
    <property type="protein sequence ID" value="mrna-Wban_07139"/>
    <property type="gene ID" value="Wban_07139"/>
</dbReference>
<protein>
    <recommendedName>
        <fullName evidence="5">Carboxypeptidase</fullName>
        <ecNumber evidence="5">3.4.16.-</ecNumber>
    </recommendedName>
</protein>
<evidence type="ECO:0000313" key="7">
    <source>
        <dbReference type="WBParaSite" id="mrna-Wban_07139"/>
    </source>
</evidence>
<evidence type="ECO:0000256" key="2">
    <source>
        <dbReference type="ARBA" id="ARBA00022645"/>
    </source>
</evidence>
<dbReference type="GO" id="GO:0031647">
    <property type="term" value="P:regulation of protein stability"/>
    <property type="evidence" value="ECO:0007669"/>
    <property type="project" value="UniProtKB-ARBA"/>
</dbReference>
<dbReference type="FunFam" id="3.40.50.1820:FF:000335">
    <property type="entry name" value="Carboxypeptidase"/>
    <property type="match status" value="1"/>
</dbReference>
<dbReference type="GO" id="GO:0006508">
    <property type="term" value="P:proteolysis"/>
    <property type="evidence" value="ECO:0007669"/>
    <property type="project" value="UniProtKB-KW"/>
</dbReference>
<keyword evidence="2 5" id="KW-0121">Carboxypeptidase</keyword>
<dbReference type="PANTHER" id="PTHR11802:SF418">
    <property type="entry name" value="SERINE CARBOXYPEPTIDASE CTSA-1.1"/>
    <property type="match status" value="1"/>
</dbReference>
<evidence type="ECO:0000256" key="4">
    <source>
        <dbReference type="ARBA" id="ARBA00022801"/>
    </source>
</evidence>
<feature type="chain" id="PRO_5041781930" description="Carboxypeptidase" evidence="5">
    <location>
        <begin position="17"/>
        <end position="475"/>
    </location>
</feature>
<evidence type="ECO:0000256" key="5">
    <source>
        <dbReference type="RuleBase" id="RU361156"/>
    </source>
</evidence>
<dbReference type="PANTHER" id="PTHR11802">
    <property type="entry name" value="SERINE PROTEASE FAMILY S10 SERINE CARBOXYPEPTIDASE"/>
    <property type="match status" value="1"/>
</dbReference>